<gene>
    <name evidence="2" type="ORF">COS78_01500</name>
</gene>
<name>A0A2M7ASK4_9BACT</name>
<sequence>MTVFREIKKHPQNFIILFILFIGISVLLFIFRFDSHSQRRIVYFTAGLYLAWSLFHHYKRGDLSLSIFIEYLLLALLALLVVVATL</sequence>
<feature type="transmembrane region" description="Helical" evidence="1">
    <location>
        <begin position="64"/>
        <end position="84"/>
    </location>
</feature>
<dbReference type="EMBL" id="PEWA01000017">
    <property type="protein sequence ID" value="PIU73597.1"/>
    <property type="molecule type" value="Genomic_DNA"/>
</dbReference>
<evidence type="ECO:0000313" key="3">
    <source>
        <dbReference type="Proteomes" id="UP000231407"/>
    </source>
</evidence>
<evidence type="ECO:0000313" key="2">
    <source>
        <dbReference type="EMBL" id="PIU73597.1"/>
    </source>
</evidence>
<keyword evidence="1" id="KW-0472">Membrane</keyword>
<dbReference type="Proteomes" id="UP000231407">
    <property type="component" value="Unassembled WGS sequence"/>
</dbReference>
<comment type="caution">
    <text evidence="2">The sequence shown here is derived from an EMBL/GenBank/DDBJ whole genome shotgun (WGS) entry which is preliminary data.</text>
</comment>
<proteinExistence type="predicted"/>
<keyword evidence="1" id="KW-1133">Transmembrane helix</keyword>
<keyword evidence="1" id="KW-0812">Transmembrane</keyword>
<protein>
    <submittedName>
        <fullName evidence="2">Uncharacterized protein</fullName>
    </submittedName>
</protein>
<feature type="transmembrane region" description="Helical" evidence="1">
    <location>
        <begin position="40"/>
        <end position="58"/>
    </location>
</feature>
<reference evidence="3" key="1">
    <citation type="submission" date="2017-09" db="EMBL/GenBank/DDBJ databases">
        <title>Depth-based differentiation of microbial function through sediment-hosted aquifers and enrichment of novel symbionts in the deep terrestrial subsurface.</title>
        <authorList>
            <person name="Probst A.J."/>
            <person name="Ladd B."/>
            <person name="Jarett J.K."/>
            <person name="Geller-Mcgrath D.E."/>
            <person name="Sieber C.M.K."/>
            <person name="Emerson J.B."/>
            <person name="Anantharaman K."/>
            <person name="Thomas B.C."/>
            <person name="Malmstrom R."/>
            <person name="Stieglmeier M."/>
            <person name="Klingl A."/>
            <person name="Woyke T."/>
            <person name="Ryan C.M."/>
            <person name="Banfield J.F."/>
        </authorList>
    </citation>
    <scope>NUCLEOTIDE SEQUENCE [LARGE SCALE GENOMIC DNA]</scope>
</reference>
<accession>A0A2M7ASK4</accession>
<evidence type="ECO:0000256" key="1">
    <source>
        <dbReference type="SAM" id="Phobius"/>
    </source>
</evidence>
<feature type="transmembrane region" description="Helical" evidence="1">
    <location>
        <begin position="14"/>
        <end position="33"/>
    </location>
</feature>
<dbReference type="AlphaFoldDB" id="A0A2M7ASK4"/>
<organism evidence="2 3">
    <name type="scientific">Candidatus Shapirobacteria bacterium CG06_land_8_20_14_3_00_40_12</name>
    <dbReference type="NCBI Taxonomy" id="1974881"/>
    <lineage>
        <taxon>Bacteria</taxon>
        <taxon>Candidatus Shapironibacteriota</taxon>
    </lineage>
</organism>